<name>A0A822Z4N3_NELNU</name>
<protein>
    <submittedName>
        <fullName evidence="1">Uncharacterized protein</fullName>
    </submittedName>
</protein>
<sequence>MSNDTEDKGLLRLKLESVNFTRFNYIELWLSDTPKVEPPMPLTEGRFGVVIDNDIIQHLDISPVISSLSSEPKELLERKVGFTINYTREDPYDPRELSEFPDIRLWFVRLDASYPWLPVVLDW</sequence>
<dbReference type="Pfam" id="PF08847">
    <property type="entry name" value="Crr6"/>
    <property type="match status" value="1"/>
</dbReference>
<dbReference type="EMBL" id="DUZY01000004">
    <property type="protein sequence ID" value="DAD38435.1"/>
    <property type="molecule type" value="Genomic_DNA"/>
</dbReference>
<dbReference type="Proteomes" id="UP000607653">
    <property type="component" value="Unassembled WGS sequence"/>
</dbReference>
<organism evidence="1 2">
    <name type="scientific">Nelumbo nucifera</name>
    <name type="common">Sacred lotus</name>
    <dbReference type="NCBI Taxonomy" id="4432"/>
    <lineage>
        <taxon>Eukaryota</taxon>
        <taxon>Viridiplantae</taxon>
        <taxon>Streptophyta</taxon>
        <taxon>Embryophyta</taxon>
        <taxon>Tracheophyta</taxon>
        <taxon>Spermatophyta</taxon>
        <taxon>Magnoliopsida</taxon>
        <taxon>Proteales</taxon>
        <taxon>Nelumbonaceae</taxon>
        <taxon>Nelumbo</taxon>
    </lineage>
</organism>
<dbReference type="PANTHER" id="PTHR35724:SF1">
    <property type="entry name" value="PROTEIN CHLORORESPIRATORY REDUCTION 6, CHLOROPLASTIC"/>
    <property type="match status" value="1"/>
</dbReference>
<proteinExistence type="predicted"/>
<reference evidence="1 2" key="1">
    <citation type="journal article" date="2020" name="Mol. Biol. Evol.">
        <title>Distinct Expression and Methylation Patterns for Genes with Different Fates following a Single Whole-Genome Duplication in Flowering Plants.</title>
        <authorList>
            <person name="Shi T."/>
            <person name="Rahmani R.S."/>
            <person name="Gugger P.F."/>
            <person name="Wang M."/>
            <person name="Li H."/>
            <person name="Zhang Y."/>
            <person name="Li Z."/>
            <person name="Wang Q."/>
            <person name="Van de Peer Y."/>
            <person name="Marchal K."/>
            <person name="Chen J."/>
        </authorList>
    </citation>
    <scope>NUCLEOTIDE SEQUENCE [LARGE SCALE GENOMIC DNA]</scope>
    <source>
        <tissue evidence="1">Leaf</tissue>
    </source>
</reference>
<gene>
    <name evidence="1" type="ORF">HUJ06_009076</name>
</gene>
<dbReference type="PANTHER" id="PTHR35724">
    <property type="entry name" value="PROTEIN CHLORORESPIRATORY REDUCTION 6, CHLOROPLASTIC"/>
    <property type="match status" value="1"/>
</dbReference>
<keyword evidence="2" id="KW-1185">Reference proteome</keyword>
<comment type="caution">
    <text evidence="1">The sequence shown here is derived from an EMBL/GenBank/DDBJ whole genome shotgun (WGS) entry which is preliminary data.</text>
</comment>
<dbReference type="AlphaFoldDB" id="A0A822Z4N3"/>
<accession>A0A822Z4N3</accession>
<evidence type="ECO:0000313" key="1">
    <source>
        <dbReference type="EMBL" id="DAD38435.1"/>
    </source>
</evidence>
<dbReference type="InterPro" id="IPR014946">
    <property type="entry name" value="CRR6"/>
</dbReference>
<evidence type="ECO:0000313" key="2">
    <source>
        <dbReference type="Proteomes" id="UP000607653"/>
    </source>
</evidence>